<evidence type="ECO:0000256" key="7">
    <source>
        <dbReference type="ARBA" id="ARBA00023159"/>
    </source>
</evidence>
<feature type="domain" description="Response regulatory" evidence="12">
    <location>
        <begin position="3"/>
        <end position="120"/>
    </location>
</feature>
<feature type="domain" description="PAC" evidence="14">
    <location>
        <begin position="1175"/>
        <end position="1227"/>
    </location>
</feature>
<feature type="domain" description="PAS" evidence="13">
    <location>
        <begin position="342"/>
        <end position="384"/>
    </location>
</feature>
<dbReference type="Pfam" id="PF01590">
    <property type="entry name" value="GAF"/>
    <property type="match status" value="1"/>
</dbReference>
<keyword evidence="8" id="KW-0804">Transcription</keyword>
<dbReference type="Gene3D" id="3.40.50.300">
    <property type="entry name" value="P-loop containing nucleotide triphosphate hydrolases"/>
    <property type="match status" value="1"/>
</dbReference>
<dbReference type="Proteomes" id="UP000256980">
    <property type="component" value="Unassembled WGS sequence"/>
</dbReference>
<dbReference type="InterPro" id="IPR001610">
    <property type="entry name" value="PAC"/>
</dbReference>
<evidence type="ECO:0000256" key="9">
    <source>
        <dbReference type="PROSITE-ProRule" id="PRU00169"/>
    </source>
</evidence>
<keyword evidence="2" id="KW-0547">Nucleotide-binding</keyword>
<accession>A0A3D9H373</accession>
<dbReference type="InterPro" id="IPR003593">
    <property type="entry name" value="AAA+_ATPase"/>
</dbReference>
<dbReference type="PROSITE" id="PS50045">
    <property type="entry name" value="SIGMA54_INTERACT_4"/>
    <property type="match status" value="1"/>
</dbReference>
<evidence type="ECO:0000313" key="15">
    <source>
        <dbReference type="EMBL" id="RED43621.1"/>
    </source>
</evidence>
<feature type="domain" description="PAC" evidence="14">
    <location>
        <begin position="920"/>
        <end position="973"/>
    </location>
</feature>
<dbReference type="SUPFAM" id="SSF52172">
    <property type="entry name" value="CheY-like"/>
    <property type="match status" value="1"/>
</dbReference>
<evidence type="ECO:0000259" key="11">
    <source>
        <dbReference type="PROSITE" id="PS50045"/>
    </source>
</evidence>
<gene>
    <name evidence="15" type="ORF">DFQ10_105221</name>
</gene>
<dbReference type="Pfam" id="PF13185">
    <property type="entry name" value="GAF_2"/>
    <property type="match status" value="1"/>
</dbReference>
<dbReference type="GO" id="GO:0000160">
    <property type="term" value="P:phosphorelay signal transduction system"/>
    <property type="evidence" value="ECO:0007669"/>
    <property type="project" value="InterPro"/>
</dbReference>
<dbReference type="PANTHER" id="PTHR32071:SF117">
    <property type="entry name" value="PTS-DEPENDENT DIHYDROXYACETONE KINASE OPERON REGULATORY PROTEIN-RELATED"/>
    <property type="match status" value="1"/>
</dbReference>
<dbReference type="SMART" id="SM00448">
    <property type="entry name" value="REC"/>
    <property type="match status" value="1"/>
</dbReference>
<dbReference type="Gene3D" id="3.40.50.2300">
    <property type="match status" value="1"/>
</dbReference>
<dbReference type="Gene3D" id="3.30.450.40">
    <property type="match status" value="2"/>
</dbReference>
<dbReference type="EMBL" id="QRDV01000005">
    <property type="protein sequence ID" value="RED43621.1"/>
    <property type="molecule type" value="Genomic_DNA"/>
</dbReference>
<dbReference type="InterPro" id="IPR058031">
    <property type="entry name" value="AAA_lid_NorR"/>
</dbReference>
<dbReference type="GO" id="GO:0006355">
    <property type="term" value="P:regulation of DNA-templated transcription"/>
    <property type="evidence" value="ECO:0007669"/>
    <property type="project" value="InterPro"/>
</dbReference>
<dbReference type="InterPro" id="IPR000700">
    <property type="entry name" value="PAS-assoc_C"/>
</dbReference>
<keyword evidence="3" id="KW-0418">Kinase</keyword>
<feature type="domain" description="PAC" evidence="14">
    <location>
        <begin position="535"/>
        <end position="588"/>
    </location>
</feature>
<dbReference type="InterPro" id="IPR000014">
    <property type="entry name" value="PAS"/>
</dbReference>
<dbReference type="SMART" id="SM00086">
    <property type="entry name" value="PAC"/>
    <property type="match status" value="8"/>
</dbReference>
<keyword evidence="7" id="KW-0010">Activator</keyword>
<feature type="domain" description="PAC" evidence="14">
    <location>
        <begin position="792"/>
        <end position="845"/>
    </location>
</feature>
<dbReference type="InterPro" id="IPR011006">
    <property type="entry name" value="CheY-like_superfamily"/>
</dbReference>
<dbReference type="GO" id="GO:0005524">
    <property type="term" value="F:ATP binding"/>
    <property type="evidence" value="ECO:0007669"/>
    <property type="project" value="UniProtKB-KW"/>
</dbReference>
<keyword evidence="16" id="KW-1185">Reference proteome</keyword>
<dbReference type="InterPro" id="IPR035965">
    <property type="entry name" value="PAS-like_dom_sf"/>
</dbReference>
<dbReference type="Gene3D" id="3.30.450.20">
    <property type="entry name" value="PAS domain"/>
    <property type="match status" value="8"/>
</dbReference>
<feature type="domain" description="Sigma-54 factor interaction" evidence="11">
    <location>
        <begin position="1570"/>
        <end position="1799"/>
    </location>
</feature>
<dbReference type="PROSITE" id="PS50113">
    <property type="entry name" value="PAC"/>
    <property type="match status" value="7"/>
</dbReference>
<dbReference type="PANTHER" id="PTHR32071">
    <property type="entry name" value="TRANSCRIPTIONAL REGULATORY PROTEIN"/>
    <property type="match status" value="1"/>
</dbReference>
<evidence type="ECO:0000259" key="13">
    <source>
        <dbReference type="PROSITE" id="PS50112"/>
    </source>
</evidence>
<dbReference type="FunFam" id="3.40.50.300:FF:000006">
    <property type="entry name" value="DNA-binding transcriptional regulator NtrC"/>
    <property type="match status" value="1"/>
</dbReference>
<dbReference type="InterPro" id="IPR003018">
    <property type="entry name" value="GAF"/>
</dbReference>
<keyword evidence="4" id="KW-0067">ATP-binding</keyword>
<dbReference type="SUPFAM" id="SSF55781">
    <property type="entry name" value="GAF domain-like"/>
    <property type="match status" value="2"/>
</dbReference>
<reference evidence="15 16" key="1">
    <citation type="submission" date="2018-07" db="EMBL/GenBank/DDBJ databases">
        <title>Genomic Encyclopedia of Type Strains, Phase III (KMG-III): the genomes of soil and plant-associated and newly described type strains.</title>
        <authorList>
            <person name="Whitman W."/>
        </authorList>
    </citation>
    <scope>NUCLEOTIDE SEQUENCE [LARGE SCALE GENOMIC DNA]</scope>
    <source>
        <strain evidence="15 16">CECT 7946</strain>
    </source>
</reference>
<proteinExistence type="predicted"/>
<keyword evidence="6" id="KW-0238">DNA-binding</keyword>
<feature type="domain" description="PAC" evidence="14">
    <location>
        <begin position="664"/>
        <end position="717"/>
    </location>
</feature>
<evidence type="ECO:0000256" key="6">
    <source>
        <dbReference type="ARBA" id="ARBA00023125"/>
    </source>
</evidence>
<dbReference type="PROSITE" id="PS50112">
    <property type="entry name" value="PAS"/>
    <property type="match status" value="3"/>
</dbReference>
<dbReference type="Pfam" id="PF13426">
    <property type="entry name" value="PAS_9"/>
    <property type="match status" value="3"/>
</dbReference>
<dbReference type="SMART" id="SM00065">
    <property type="entry name" value="GAF"/>
    <property type="match status" value="2"/>
</dbReference>
<organism evidence="15 16">
    <name type="scientific">Winogradskyella eximia</name>
    <dbReference type="NCBI Taxonomy" id="262006"/>
    <lineage>
        <taxon>Bacteria</taxon>
        <taxon>Pseudomonadati</taxon>
        <taxon>Bacteroidota</taxon>
        <taxon>Flavobacteriia</taxon>
        <taxon>Flavobacteriales</taxon>
        <taxon>Flavobacteriaceae</taxon>
        <taxon>Winogradskyella</taxon>
    </lineage>
</organism>
<feature type="coiled-coil region" evidence="10">
    <location>
        <begin position="1529"/>
        <end position="1560"/>
    </location>
</feature>
<feature type="domain" description="PAS" evidence="13">
    <location>
        <begin position="1101"/>
        <end position="1172"/>
    </location>
</feature>
<comment type="caution">
    <text evidence="9">Lacks conserved residue(s) required for the propagation of feature annotation.</text>
</comment>
<evidence type="ECO:0000256" key="2">
    <source>
        <dbReference type="ARBA" id="ARBA00022741"/>
    </source>
</evidence>
<dbReference type="Gene3D" id="2.10.70.100">
    <property type="match status" value="5"/>
</dbReference>
<dbReference type="Pfam" id="PF00072">
    <property type="entry name" value="Response_reg"/>
    <property type="match status" value="1"/>
</dbReference>
<evidence type="ECO:0000259" key="12">
    <source>
        <dbReference type="PROSITE" id="PS50110"/>
    </source>
</evidence>
<dbReference type="InterPro" id="IPR025944">
    <property type="entry name" value="Sigma_54_int_dom_CS"/>
</dbReference>
<name>A0A3D9H373_9FLAO</name>
<evidence type="ECO:0000256" key="3">
    <source>
        <dbReference type="ARBA" id="ARBA00022777"/>
    </source>
</evidence>
<dbReference type="InterPro" id="IPR025662">
    <property type="entry name" value="Sigma_54_int_dom_ATP-bd_1"/>
</dbReference>
<keyword evidence="10" id="KW-0175">Coiled coil</keyword>
<feature type="domain" description="PAC" evidence="14">
    <location>
        <begin position="1048"/>
        <end position="1100"/>
    </location>
</feature>
<dbReference type="InterPro" id="IPR002078">
    <property type="entry name" value="Sigma_54_int"/>
</dbReference>
<evidence type="ECO:0000256" key="1">
    <source>
        <dbReference type="ARBA" id="ARBA00022679"/>
    </source>
</evidence>
<dbReference type="Pfam" id="PF08447">
    <property type="entry name" value="PAS_3"/>
    <property type="match status" value="5"/>
</dbReference>
<feature type="domain" description="PAC" evidence="14">
    <location>
        <begin position="1301"/>
        <end position="1353"/>
    </location>
</feature>
<comment type="caution">
    <text evidence="15">The sequence shown here is derived from an EMBL/GenBank/DDBJ whole genome shotgun (WGS) entry which is preliminary data.</text>
</comment>
<dbReference type="GO" id="GO:0016301">
    <property type="term" value="F:kinase activity"/>
    <property type="evidence" value="ECO:0007669"/>
    <property type="project" value="UniProtKB-KW"/>
</dbReference>
<dbReference type="NCBIfam" id="TIGR00229">
    <property type="entry name" value="sensory_box"/>
    <property type="match status" value="8"/>
</dbReference>
<evidence type="ECO:0000256" key="8">
    <source>
        <dbReference type="ARBA" id="ARBA00023163"/>
    </source>
</evidence>
<dbReference type="PROSITE" id="PS00688">
    <property type="entry name" value="SIGMA54_INTERACT_3"/>
    <property type="match status" value="1"/>
</dbReference>
<dbReference type="SUPFAM" id="SSF52540">
    <property type="entry name" value="P-loop containing nucleoside triphosphate hydrolases"/>
    <property type="match status" value="1"/>
</dbReference>
<keyword evidence="5" id="KW-0805">Transcription regulation</keyword>
<keyword evidence="1" id="KW-0808">Transferase</keyword>
<feature type="domain" description="PAS" evidence="13">
    <location>
        <begin position="1228"/>
        <end position="1299"/>
    </location>
</feature>
<dbReference type="RefSeq" id="WP_115817712.1">
    <property type="nucleotide sequence ID" value="NZ_QRDV01000005.1"/>
</dbReference>
<evidence type="ECO:0000259" key="14">
    <source>
        <dbReference type="PROSITE" id="PS50113"/>
    </source>
</evidence>
<dbReference type="Pfam" id="PF25601">
    <property type="entry name" value="AAA_lid_14"/>
    <property type="match status" value="1"/>
</dbReference>
<dbReference type="SMART" id="SM00091">
    <property type="entry name" value="PAS"/>
    <property type="match status" value="7"/>
</dbReference>
<evidence type="ECO:0000313" key="16">
    <source>
        <dbReference type="Proteomes" id="UP000256980"/>
    </source>
</evidence>
<dbReference type="PROSITE" id="PS00675">
    <property type="entry name" value="SIGMA54_INTERACT_1"/>
    <property type="match status" value="1"/>
</dbReference>
<dbReference type="Gene3D" id="1.10.10.60">
    <property type="entry name" value="Homeodomain-like"/>
    <property type="match status" value="1"/>
</dbReference>
<dbReference type="GO" id="GO:0003677">
    <property type="term" value="F:DNA binding"/>
    <property type="evidence" value="ECO:0007669"/>
    <property type="project" value="UniProtKB-KW"/>
</dbReference>
<dbReference type="InterPro" id="IPR027417">
    <property type="entry name" value="P-loop_NTPase"/>
</dbReference>
<dbReference type="CDD" id="cd00009">
    <property type="entry name" value="AAA"/>
    <property type="match status" value="1"/>
</dbReference>
<dbReference type="Gene3D" id="1.10.8.60">
    <property type="match status" value="1"/>
</dbReference>
<evidence type="ECO:0000256" key="4">
    <source>
        <dbReference type="ARBA" id="ARBA00022840"/>
    </source>
</evidence>
<dbReference type="InterPro" id="IPR013655">
    <property type="entry name" value="PAS_fold_3"/>
</dbReference>
<dbReference type="InterPro" id="IPR029016">
    <property type="entry name" value="GAF-like_dom_sf"/>
</dbReference>
<dbReference type="InterPro" id="IPR001789">
    <property type="entry name" value="Sig_transdc_resp-reg_receiver"/>
</dbReference>
<dbReference type="Pfam" id="PF00158">
    <property type="entry name" value="Sigma54_activat"/>
    <property type="match status" value="1"/>
</dbReference>
<dbReference type="SMART" id="SM00382">
    <property type="entry name" value="AAA"/>
    <property type="match status" value="1"/>
</dbReference>
<dbReference type="CDD" id="cd00130">
    <property type="entry name" value="PAS"/>
    <property type="match status" value="8"/>
</dbReference>
<dbReference type="OrthoDB" id="5401077at2"/>
<evidence type="ECO:0000256" key="5">
    <source>
        <dbReference type="ARBA" id="ARBA00023015"/>
    </source>
</evidence>
<dbReference type="SUPFAM" id="SSF55785">
    <property type="entry name" value="PYP-like sensor domain (PAS domain)"/>
    <property type="match status" value="8"/>
</dbReference>
<sequence>MKTILIVNAALENLTFLKTILEEAGYAVIEAEDGKIGLEKVYNHKIDLIISETLMPVMDGYLFCKACKKDKLLKDIPFVVYTSNYTDESDRQKALKLGASKYLIDPVDSSKVLTEIKHLFAEKKPKLKQKEAKKFIKDEVSKLYNERLIGDLEQKNIDLSNEIIEQGKTEQLLISKNEILDLFTKNIPLNKIFDQLLLNFESIHPDYFGSISLVDKEGVNLILESAPSLPESYCLAIKSLPILNNSGSCPTAAFTKKPVIVTDITTDELWVKHKDLALKYGLKSCWSIPILSKDNLVLGTFAIYSKSVKSPTMDEIREVDFAVSLANIALEKSRIILEIKKKDESYYALINQASDAILTYTFDGVIHEFNQAIYQILGYTSEEFSKLKIQDIIVGDFITMPDVYSRILEGQSVFFERQLICKNKAIVDVEISAKKQKDGKVLSIGRNITERKKAEAKLIENEYFLRQSQKVANIGSYTVDLKTKKWITSSVLDEIFGLDESFVKTVEGWNSLVHPDEREALLEYFSHCVANNKKVSIEYRVIKHDTQEEIWVNGFGELIFDSENQPTKMIGSIQDITYQKKSEIKLKEREYFLRQSQIVANIGSYSFDIKSGIWESSAVLDGIFGINKSFLRNVENWIGLIHDDDKEVMLNHLQLDVIKNHKKFNREYRLKRRVSNKDIWVHGIGELIFDSEGNPDKMIGVIQDITERKTAEVKILEREYHLRQSQKVANIGSYTVDIENETWTGSSVLDEIFGIDESYPKTVESWNNRIHIDERKELLNYFKYCVANNERFNKEYRVIKHDTQEEIWVHGIGELIFDSENKPTNLIGTIQDITQRKQSEIKLQESEYSLRQSQKVANIGSYVLDLSTRTWESSTVLNSIFGIHESYVKTIESWVNLIHPDEKEEMFNYLENNIINKINFNKEYRVVKPDSKEEIWVYGIGELLYDSDGNAVKLIGTMQDITERKRSRIKLQESEKSLLTAQKLAKIGSFNLDINSLVGETSITFKEIIGVDSTTVVSFPLWKSIVHPEDRALIKDAVIHSQKNKENFSLEYRIISKDENKLKWIHGLGEIIYAKGKAISFIGTIQDITERKKIELDLSIANKFSSSLLKSMHEGLIAINLDSEIVSVNPAFCEMTSFAEDELIGVKRPYPFSPPELRKENDARYKLLLQNKNESDYENTYMRKNGERFPVHVMVSSIYDENGEKTANFATIEDITERRNAEINLQLAKAFNDKLIMAMQEGLLILDMLGKVIKVNDSLCKLLGYSEQELIGLELPYPFAREEDFERMQEIKAKVAKDEAPTFQLEFTRKNGSQFLASFLAGTIKNDNGDVIAIFATIKDVSEEEKAKKVLEENAKKSFERKNVIIELASLVGTDYKDALNKITALSAKTLNVERGSVLKFNKEKTEIFCEKSYTRKNDRYESGQVYSREINEKYFETINKGKIVRSSKAQTYDIFKGFLEDHLIPLNIKSKLSIPIQGINEVYGILCFEEIGVEHFWTTDEEEFATSIANLVSLMIQANERKLAEEASILANNQLTLANNELNKLRNQLEQENVYLRNELDLVFNYEDMVYGSAEFSNVLTELEKVAPTKATVLLLGESGTGKELLARAIHNISTRNNKPLIKVNCAAIPRELLESELFGHKKGSFTGAFNDKIGKFELADQGTLFLDEIGELPIDMQPKILRFLQEGEIEVVGGAVTKKLDVRVIAATNRDLREEIDKKRFREDLFFRLNVFPIRVPALRQRKSDIPLLVEHFVEKFNKDYGKNIKFIADEAMNKLKNYNWPGNIRELENLIERAAILSTDETLSIPGFESSNQMVNPINKKDLSLDVAQRNHILRILEQCDWKISGPNGASELLAVKPSTLRDKMKKLDLKKPD</sequence>
<protein>
    <submittedName>
        <fullName evidence="15">PAS domain S-box-containing protein</fullName>
    </submittedName>
</protein>
<evidence type="ECO:0000256" key="10">
    <source>
        <dbReference type="SAM" id="Coils"/>
    </source>
</evidence>
<dbReference type="PROSITE" id="PS50110">
    <property type="entry name" value="RESPONSE_REGULATORY"/>
    <property type="match status" value="1"/>
</dbReference>